<gene>
    <name evidence="2" type="ORF">GOP47_0024763</name>
</gene>
<organism evidence="2 3">
    <name type="scientific">Adiantum capillus-veneris</name>
    <name type="common">Maidenhair fern</name>
    <dbReference type="NCBI Taxonomy" id="13818"/>
    <lineage>
        <taxon>Eukaryota</taxon>
        <taxon>Viridiplantae</taxon>
        <taxon>Streptophyta</taxon>
        <taxon>Embryophyta</taxon>
        <taxon>Tracheophyta</taxon>
        <taxon>Polypodiopsida</taxon>
        <taxon>Polypodiidae</taxon>
        <taxon>Polypodiales</taxon>
        <taxon>Pteridineae</taxon>
        <taxon>Pteridaceae</taxon>
        <taxon>Vittarioideae</taxon>
        <taxon>Adiantum</taxon>
    </lineage>
</organism>
<keyword evidence="3" id="KW-1185">Reference proteome</keyword>
<proteinExistence type="predicted"/>
<dbReference type="EMBL" id="JABFUD020000024">
    <property type="protein sequence ID" value="KAI5060343.1"/>
    <property type="molecule type" value="Genomic_DNA"/>
</dbReference>
<dbReference type="AlphaFoldDB" id="A0A9D4U2Q0"/>
<accession>A0A9D4U2Q0</accession>
<feature type="coiled-coil region" evidence="1">
    <location>
        <begin position="46"/>
        <end position="73"/>
    </location>
</feature>
<comment type="caution">
    <text evidence="2">The sequence shown here is derived from an EMBL/GenBank/DDBJ whole genome shotgun (WGS) entry which is preliminary data.</text>
</comment>
<sequence>MDKLQDILLQMWPQLCGDTPEDSTMLRTFINNFIDNIKTTMSKYQINVTDVQVSQLEEQIQVLRSEVASLEEGVGTLSRALNIQSGEGYMQPKQLPPSDQEHEKRAMAPFTTSGVPFSCCPTSQWPLLQRADFPSSFTFGVATSAYQNREDGGLKLFSADDLCQLPRSSL</sequence>
<evidence type="ECO:0000313" key="3">
    <source>
        <dbReference type="Proteomes" id="UP000886520"/>
    </source>
</evidence>
<name>A0A9D4U2Q0_ADICA</name>
<evidence type="ECO:0000313" key="2">
    <source>
        <dbReference type="EMBL" id="KAI5060343.1"/>
    </source>
</evidence>
<reference evidence="2" key="1">
    <citation type="submission" date="2021-01" db="EMBL/GenBank/DDBJ databases">
        <title>Adiantum capillus-veneris genome.</title>
        <authorList>
            <person name="Fang Y."/>
            <person name="Liao Q."/>
        </authorList>
    </citation>
    <scope>NUCLEOTIDE SEQUENCE</scope>
    <source>
        <strain evidence="2">H3</strain>
        <tissue evidence="2">Leaf</tissue>
    </source>
</reference>
<protein>
    <submittedName>
        <fullName evidence="2">Uncharacterized protein</fullName>
    </submittedName>
</protein>
<keyword evidence="1" id="KW-0175">Coiled coil</keyword>
<dbReference type="Proteomes" id="UP000886520">
    <property type="component" value="Chromosome 24"/>
</dbReference>
<evidence type="ECO:0000256" key="1">
    <source>
        <dbReference type="SAM" id="Coils"/>
    </source>
</evidence>